<feature type="domain" description="Glycosyltransferase subfamily 4-like N-terminal" evidence="2">
    <location>
        <begin position="19"/>
        <end position="198"/>
    </location>
</feature>
<accession>A0A939C6W7</accession>
<dbReference type="PANTHER" id="PTHR45947:SF3">
    <property type="entry name" value="SULFOQUINOVOSYL TRANSFERASE SQD2"/>
    <property type="match status" value="1"/>
</dbReference>
<dbReference type="SUPFAM" id="SSF53756">
    <property type="entry name" value="UDP-Glycosyltransferase/glycogen phosphorylase"/>
    <property type="match status" value="1"/>
</dbReference>
<organism evidence="3 4">
    <name type="scientific">Candidatus Iainarchaeum sp</name>
    <dbReference type="NCBI Taxonomy" id="3101447"/>
    <lineage>
        <taxon>Archaea</taxon>
        <taxon>Candidatus Iainarchaeota</taxon>
        <taxon>Candidatus Iainarchaeia</taxon>
        <taxon>Candidatus Iainarchaeales</taxon>
        <taxon>Candidatus Iainarchaeaceae</taxon>
        <taxon>Candidatus Iainarchaeum</taxon>
    </lineage>
</organism>
<dbReference type="InterPro" id="IPR001296">
    <property type="entry name" value="Glyco_trans_1"/>
</dbReference>
<evidence type="ECO:0000313" key="4">
    <source>
        <dbReference type="Proteomes" id="UP000809243"/>
    </source>
</evidence>
<gene>
    <name evidence="3" type="ORF">JW744_01070</name>
</gene>
<dbReference type="InterPro" id="IPR028098">
    <property type="entry name" value="Glyco_trans_4-like_N"/>
</dbReference>
<dbReference type="EMBL" id="JAFGDB010000017">
    <property type="protein sequence ID" value="MBN2067039.1"/>
    <property type="molecule type" value="Genomic_DNA"/>
</dbReference>
<dbReference type="InterPro" id="IPR050194">
    <property type="entry name" value="Glycosyltransferase_grp1"/>
</dbReference>
<evidence type="ECO:0000313" key="3">
    <source>
        <dbReference type="EMBL" id="MBN2067039.1"/>
    </source>
</evidence>
<feature type="domain" description="Glycosyl transferase family 1" evidence="1">
    <location>
        <begin position="209"/>
        <end position="377"/>
    </location>
</feature>
<comment type="caution">
    <text evidence="3">The sequence shown here is derived from an EMBL/GenBank/DDBJ whole genome shotgun (WGS) entry which is preliminary data.</text>
</comment>
<reference evidence="3" key="1">
    <citation type="submission" date="2021-01" db="EMBL/GenBank/DDBJ databases">
        <title>Active Sulfur Cycling in an Early Earth Analoge.</title>
        <authorList>
            <person name="Hahn C.R."/>
            <person name="Youssef N.H."/>
            <person name="Elshahed M."/>
        </authorList>
    </citation>
    <scope>NUCLEOTIDE SEQUENCE</scope>
    <source>
        <strain evidence="3">Zod_Metabat.1151</strain>
    </source>
</reference>
<name>A0A939C6W7_9ARCH</name>
<dbReference type="Pfam" id="PF13439">
    <property type="entry name" value="Glyco_transf_4"/>
    <property type="match status" value="1"/>
</dbReference>
<evidence type="ECO:0000259" key="1">
    <source>
        <dbReference type="Pfam" id="PF00534"/>
    </source>
</evidence>
<evidence type="ECO:0000259" key="2">
    <source>
        <dbReference type="Pfam" id="PF13439"/>
    </source>
</evidence>
<dbReference type="Proteomes" id="UP000809243">
    <property type="component" value="Unassembled WGS sequence"/>
</dbReference>
<dbReference type="Pfam" id="PF00534">
    <property type="entry name" value="Glycos_transf_1"/>
    <property type="match status" value="1"/>
</dbReference>
<protein>
    <submittedName>
        <fullName evidence="3">Glycosyltransferase family 4 protein</fullName>
    </submittedName>
</protein>
<dbReference type="Gene3D" id="3.40.50.2000">
    <property type="entry name" value="Glycogen Phosphorylase B"/>
    <property type="match status" value="2"/>
</dbReference>
<dbReference type="GO" id="GO:0016758">
    <property type="term" value="F:hexosyltransferase activity"/>
    <property type="evidence" value="ECO:0007669"/>
    <property type="project" value="TreeGrafter"/>
</dbReference>
<dbReference type="PANTHER" id="PTHR45947">
    <property type="entry name" value="SULFOQUINOVOSYL TRANSFERASE SQD2"/>
    <property type="match status" value="1"/>
</dbReference>
<dbReference type="CDD" id="cd03801">
    <property type="entry name" value="GT4_PimA-like"/>
    <property type="match status" value="1"/>
</dbReference>
<proteinExistence type="predicted"/>
<dbReference type="AlphaFoldDB" id="A0A939C6W7"/>
<sequence length="402" mass="44575">MRILFLSSTFIERKEDADFIYEFVKSFRDKGHHVLVIASHSKGLPKEQTVNGIKVKRFQYLWPDSVQGLTHKAGIAQNLQNSALVKAQMVPYSFFGMLEARKAIKDFKPDIVEAMWAFPQGFMAAFLKKFMHFKLGVHLFGAEVYLAKKYKMPFLVTWPCESADVITANSTATNKFAKGLGIKKKINTVFCGGINTKRFNQRNSGSRVRKKHRLGKGKVILVVGRLVERKGHVHLIRAMPHILKKIPNAKLVIVGSGPLEKEIKEEVKKLGLGKNVVMAGRVATEVLPNYYAACDVFCLPAIVDSRGETEGGQGLVVGEAMATGKPVVASAVGGITDAVRHNWNGLLAEQKNEKQLAGAICKVLSDRKLRAKLVKNGLHFVREEASYASGADKFLKLFRKAL</sequence>